<evidence type="ECO:0000256" key="6">
    <source>
        <dbReference type="SAM" id="SignalP"/>
    </source>
</evidence>
<keyword evidence="3" id="KW-0027">Amidation</keyword>
<evidence type="ECO:0000256" key="1">
    <source>
        <dbReference type="ARBA" id="ARBA00004613"/>
    </source>
</evidence>
<dbReference type="OrthoDB" id="6430009at2759"/>
<keyword evidence="6" id="KW-0732">Signal</keyword>
<dbReference type="GO" id="GO:0005576">
    <property type="term" value="C:extracellular region"/>
    <property type="evidence" value="ECO:0007669"/>
    <property type="project" value="UniProtKB-SubCell"/>
</dbReference>
<accession>A0A9P0F0H5</accession>
<dbReference type="EMBL" id="OU963864">
    <property type="protein sequence ID" value="CAH0386756.1"/>
    <property type="molecule type" value="Genomic_DNA"/>
</dbReference>
<reference evidence="7" key="1">
    <citation type="submission" date="2021-12" db="EMBL/GenBank/DDBJ databases">
        <authorList>
            <person name="King R."/>
        </authorList>
    </citation>
    <scope>NUCLEOTIDE SEQUENCE</scope>
</reference>
<evidence type="ECO:0000256" key="5">
    <source>
        <dbReference type="SAM" id="MobiDB-lite"/>
    </source>
</evidence>
<dbReference type="InterPro" id="IPR013231">
    <property type="entry name" value="Periviscerokinin"/>
</dbReference>
<keyword evidence="8" id="KW-1185">Reference proteome</keyword>
<feature type="signal peptide" evidence="6">
    <location>
        <begin position="1"/>
        <end position="24"/>
    </location>
</feature>
<evidence type="ECO:0000256" key="2">
    <source>
        <dbReference type="ARBA" id="ARBA00022525"/>
    </source>
</evidence>
<feature type="chain" id="PRO_5040295859" description="Cardio acceleratory peptide 2b" evidence="6">
    <location>
        <begin position="25"/>
        <end position="161"/>
    </location>
</feature>
<evidence type="ECO:0000256" key="4">
    <source>
        <dbReference type="ARBA" id="ARBA00023320"/>
    </source>
</evidence>
<comment type="subcellular location">
    <subcellularLocation>
        <location evidence="1">Secreted</location>
    </subcellularLocation>
</comment>
<proteinExistence type="predicted"/>
<organism evidence="7 8">
    <name type="scientific">Bemisia tabaci</name>
    <name type="common">Sweetpotato whitefly</name>
    <name type="synonym">Aleurodes tabaci</name>
    <dbReference type="NCBI Taxonomy" id="7038"/>
    <lineage>
        <taxon>Eukaryota</taxon>
        <taxon>Metazoa</taxon>
        <taxon>Ecdysozoa</taxon>
        <taxon>Arthropoda</taxon>
        <taxon>Hexapoda</taxon>
        <taxon>Insecta</taxon>
        <taxon>Pterygota</taxon>
        <taxon>Neoptera</taxon>
        <taxon>Paraneoptera</taxon>
        <taxon>Hemiptera</taxon>
        <taxon>Sternorrhyncha</taxon>
        <taxon>Aleyrodoidea</taxon>
        <taxon>Aleyrodidae</taxon>
        <taxon>Aleyrodinae</taxon>
        <taxon>Bemisia</taxon>
    </lineage>
</organism>
<evidence type="ECO:0000313" key="7">
    <source>
        <dbReference type="EMBL" id="CAH0386756.1"/>
    </source>
</evidence>
<evidence type="ECO:0008006" key="9">
    <source>
        <dbReference type="Google" id="ProtNLM"/>
    </source>
</evidence>
<protein>
    <recommendedName>
        <fullName evidence="9">Cardio acceleratory peptide 2b</fullName>
    </recommendedName>
</protein>
<dbReference type="KEGG" id="btab:109029779"/>
<evidence type="ECO:0000256" key="3">
    <source>
        <dbReference type="ARBA" id="ARBA00022815"/>
    </source>
</evidence>
<feature type="region of interest" description="Disordered" evidence="5">
    <location>
        <begin position="123"/>
        <end position="161"/>
    </location>
</feature>
<dbReference type="Proteomes" id="UP001152759">
    <property type="component" value="Chromosome 3"/>
</dbReference>
<name>A0A9P0F0H5_BEMTA</name>
<feature type="compositionally biased region" description="Polar residues" evidence="5">
    <location>
        <begin position="149"/>
        <end position="161"/>
    </location>
</feature>
<dbReference type="Pfam" id="PF08259">
    <property type="entry name" value="Periviscerokin"/>
    <property type="match status" value="1"/>
</dbReference>
<keyword evidence="4" id="KW-0527">Neuropeptide</keyword>
<dbReference type="GO" id="GO:0007218">
    <property type="term" value="P:neuropeptide signaling pathway"/>
    <property type="evidence" value="ECO:0007669"/>
    <property type="project" value="UniProtKB-KW"/>
</dbReference>
<sequence length="161" mass="18045">MSESIMAYFLVLCTVLVAVNQAQGLVSSNARSRRETKGLFPFPRVGRRGGEMAWMLGSNDLMDRQVKKQGLMAFPRVGRSGNAFNDRVEGGALWIGPRLGRDIRLNIPKDISPWTLITLREFEAPPESETNGAPHETREEIFDYDLQASPKQQDISNNISH</sequence>
<gene>
    <name evidence="7" type="ORF">BEMITA_LOCUS5830</name>
</gene>
<keyword evidence="2" id="KW-0964">Secreted</keyword>
<dbReference type="AlphaFoldDB" id="A0A9P0F0H5"/>
<evidence type="ECO:0000313" key="8">
    <source>
        <dbReference type="Proteomes" id="UP001152759"/>
    </source>
</evidence>